<dbReference type="HOGENOM" id="CLU_138276_0_0_1"/>
<dbReference type="InParanoid" id="H2ZSW8"/>
<reference evidence="2" key="2">
    <citation type="submission" date="2025-08" db="UniProtKB">
        <authorList>
            <consortium name="Ensembl"/>
        </authorList>
    </citation>
    <scope>IDENTIFICATION</scope>
</reference>
<dbReference type="InterPro" id="IPR001763">
    <property type="entry name" value="Rhodanese-like_dom"/>
</dbReference>
<dbReference type="CDD" id="cd01446">
    <property type="entry name" value="DSP_MapKP"/>
    <property type="match status" value="1"/>
</dbReference>
<proteinExistence type="predicted"/>
<dbReference type="PROSITE" id="PS50206">
    <property type="entry name" value="RHODANESE_3"/>
    <property type="match status" value="1"/>
</dbReference>
<dbReference type="SUPFAM" id="SSF52821">
    <property type="entry name" value="Rhodanese/Cell cycle control phosphatase"/>
    <property type="match status" value="1"/>
</dbReference>
<protein>
    <recommendedName>
        <fullName evidence="1">Rhodanese domain-containing protein</fullName>
    </recommendedName>
</protein>
<keyword evidence="3" id="KW-1185">Reference proteome</keyword>
<evidence type="ECO:0000313" key="3">
    <source>
        <dbReference type="Proteomes" id="UP000008672"/>
    </source>
</evidence>
<dbReference type="eggNOG" id="KOG1717">
    <property type="taxonomic scope" value="Eukaryota"/>
</dbReference>
<dbReference type="EMBL" id="AFYH01277172">
    <property type="status" value="NOT_ANNOTATED_CDS"/>
    <property type="molecule type" value="Genomic_DNA"/>
</dbReference>
<dbReference type="Ensembl" id="ENSLACT00000000491.1">
    <property type="protein sequence ID" value="ENSLACP00000000489.1"/>
    <property type="gene ID" value="ENSLACG00000000437.1"/>
</dbReference>
<feature type="domain" description="Rhodanese" evidence="1">
    <location>
        <begin position="18"/>
        <end position="127"/>
    </location>
</feature>
<dbReference type="InterPro" id="IPR036873">
    <property type="entry name" value="Rhodanese-like_dom_sf"/>
</dbReference>
<dbReference type="Proteomes" id="UP000008672">
    <property type="component" value="Unassembled WGS sequence"/>
</dbReference>
<accession>H2ZSW8</accession>
<dbReference type="Gene3D" id="3.40.250.10">
    <property type="entry name" value="Rhodanese-like domain"/>
    <property type="match status" value="1"/>
</dbReference>
<evidence type="ECO:0000313" key="2">
    <source>
        <dbReference type="Ensembl" id="ENSLACP00000000489.1"/>
    </source>
</evidence>
<name>H2ZSW8_LATCH</name>
<evidence type="ECO:0000259" key="1">
    <source>
        <dbReference type="PROSITE" id="PS50206"/>
    </source>
</evidence>
<dbReference type="STRING" id="7897.ENSLACP00000000489"/>
<organism evidence="2 3">
    <name type="scientific">Latimeria chalumnae</name>
    <name type="common">Coelacanth</name>
    <dbReference type="NCBI Taxonomy" id="7897"/>
    <lineage>
        <taxon>Eukaryota</taxon>
        <taxon>Metazoa</taxon>
        <taxon>Chordata</taxon>
        <taxon>Craniata</taxon>
        <taxon>Vertebrata</taxon>
        <taxon>Euteleostomi</taxon>
        <taxon>Coelacanthiformes</taxon>
        <taxon>Coelacanthidae</taxon>
        <taxon>Latimeria</taxon>
    </lineage>
</organism>
<reference evidence="3" key="1">
    <citation type="submission" date="2011-08" db="EMBL/GenBank/DDBJ databases">
        <title>The draft genome of Latimeria chalumnae.</title>
        <authorList>
            <person name="Di Palma F."/>
            <person name="Alfoldi J."/>
            <person name="Johnson J."/>
            <person name="Berlin A."/>
            <person name="Gnerre S."/>
            <person name="Jaffe D."/>
            <person name="MacCallum I."/>
            <person name="Young S."/>
            <person name="Walker B.J."/>
            <person name="Lander E."/>
            <person name="Lindblad-Toh K."/>
        </authorList>
    </citation>
    <scope>NUCLEOTIDE SEQUENCE [LARGE SCALE GENOMIC DNA]</scope>
    <source>
        <strain evidence="3">Wild caught</strain>
    </source>
</reference>
<sequence>MERFGKSTGWLREELDAAGRSLLILDCRSRDLYDSCHVEQAVSVVIPKLLLRRLRKGNLSVQSLMPHPQSDSLGRGLESQTVVLYDESSVTFPPGGEESVLVVLLQRLKQEGNTVYYLKAAHTPPAGVFPQPCTPLSSRGLPSTPHIPTCPHPAGGFCQPSTP</sequence>
<dbReference type="AlphaFoldDB" id="H2ZSW8"/>
<dbReference type="GeneTree" id="ENSGT00940000161880"/>
<reference evidence="2" key="3">
    <citation type="submission" date="2025-09" db="UniProtKB">
        <authorList>
            <consortium name="Ensembl"/>
        </authorList>
    </citation>
    <scope>IDENTIFICATION</scope>
</reference>
<dbReference type="Pfam" id="PF00581">
    <property type="entry name" value="Rhodanese"/>
    <property type="match status" value="1"/>
</dbReference>